<reference evidence="2" key="1">
    <citation type="journal article" date="2019" name="Int. J. Syst. Evol. Microbiol.">
        <title>The Global Catalogue of Microorganisms (GCM) 10K type strain sequencing project: providing services to taxonomists for standard genome sequencing and annotation.</title>
        <authorList>
            <consortium name="The Broad Institute Genomics Platform"/>
            <consortium name="The Broad Institute Genome Sequencing Center for Infectious Disease"/>
            <person name="Wu L."/>
            <person name="Ma J."/>
        </authorList>
    </citation>
    <scope>NUCLEOTIDE SEQUENCE [LARGE SCALE GENOMIC DNA]</scope>
    <source>
        <strain evidence="2">KCTC 3950</strain>
    </source>
</reference>
<evidence type="ECO:0000313" key="2">
    <source>
        <dbReference type="Proteomes" id="UP001597541"/>
    </source>
</evidence>
<dbReference type="SUPFAM" id="SSF81606">
    <property type="entry name" value="PP2C-like"/>
    <property type="match status" value="1"/>
</dbReference>
<sequence>MGSNSYVWIGNQEKYLDQPFVLEIQHKVVFGAYGGNSSAGASKNEDAALCWSAEDGNWELTAILDAHNSSESAELVIQELQDRQPRLTACLGLPEAEAFQQLQNEIIGMLTEENFKLKCRAVKGETSFLVCARKGSFLWWFTIGDCSLYLFHEELAARGQYALIQRQYYEWIGNQSAFHSAVPCYSTGIRELREGRNLIFLATDGLLEFGEHVYEHSAALYEKVTTPDGTLSQRILALLEDVHQGKGQDSATILSWVVESTNSGCYPSDEVRRIE</sequence>
<comment type="caution">
    <text evidence="1">The sequence shown here is derived from an EMBL/GenBank/DDBJ whole genome shotgun (WGS) entry which is preliminary data.</text>
</comment>
<dbReference type="EMBL" id="JBHUME010000015">
    <property type="protein sequence ID" value="MFD2615021.1"/>
    <property type="molecule type" value="Genomic_DNA"/>
</dbReference>
<evidence type="ECO:0000313" key="1">
    <source>
        <dbReference type="EMBL" id="MFD2615021.1"/>
    </source>
</evidence>
<name>A0ABW5PJ00_9BACL</name>
<dbReference type="Gene3D" id="3.60.40.10">
    <property type="entry name" value="PPM-type phosphatase domain"/>
    <property type="match status" value="1"/>
</dbReference>
<protein>
    <submittedName>
        <fullName evidence="1">Protein phosphatase 2C domain-containing protein</fullName>
    </submittedName>
</protein>
<organism evidence="1 2">
    <name type="scientific">Paenibacillus gansuensis</name>
    <dbReference type="NCBI Taxonomy" id="306542"/>
    <lineage>
        <taxon>Bacteria</taxon>
        <taxon>Bacillati</taxon>
        <taxon>Bacillota</taxon>
        <taxon>Bacilli</taxon>
        <taxon>Bacillales</taxon>
        <taxon>Paenibacillaceae</taxon>
        <taxon>Paenibacillus</taxon>
    </lineage>
</organism>
<gene>
    <name evidence="1" type="ORF">ACFSUF_21625</name>
</gene>
<accession>A0ABW5PJ00</accession>
<dbReference type="Proteomes" id="UP001597541">
    <property type="component" value="Unassembled WGS sequence"/>
</dbReference>
<proteinExistence type="predicted"/>
<dbReference type="RefSeq" id="WP_377606493.1">
    <property type="nucleotide sequence ID" value="NZ_JBHUME010000015.1"/>
</dbReference>
<dbReference type="InterPro" id="IPR036457">
    <property type="entry name" value="PPM-type-like_dom_sf"/>
</dbReference>
<keyword evidence="2" id="KW-1185">Reference proteome</keyword>